<dbReference type="InterPro" id="IPR002138">
    <property type="entry name" value="Pept_C14_p10"/>
</dbReference>
<evidence type="ECO:0000256" key="4">
    <source>
        <dbReference type="ARBA" id="ARBA00022801"/>
    </source>
</evidence>
<dbReference type="GO" id="GO:0006508">
    <property type="term" value="P:proteolysis"/>
    <property type="evidence" value="ECO:0007669"/>
    <property type="project" value="UniProtKB-KW"/>
</dbReference>
<dbReference type="PANTHER" id="PTHR47901">
    <property type="entry name" value="CASPASE RECRUITMENT DOMAIN-CONTAINING PROTEIN 18"/>
    <property type="match status" value="1"/>
</dbReference>
<dbReference type="Gene3D" id="3.40.50.1460">
    <property type="match status" value="1"/>
</dbReference>
<gene>
    <name evidence="12" type="ORF">DIATSA_LOCUS1620</name>
</gene>
<dbReference type="InterPro" id="IPR015917">
    <property type="entry name" value="Pept_C14A"/>
</dbReference>
<evidence type="ECO:0000256" key="3">
    <source>
        <dbReference type="ARBA" id="ARBA00022703"/>
    </source>
</evidence>
<evidence type="ECO:0000256" key="5">
    <source>
        <dbReference type="ARBA" id="ARBA00022807"/>
    </source>
</evidence>
<feature type="region of interest" description="Disordered" evidence="8">
    <location>
        <begin position="143"/>
        <end position="166"/>
    </location>
</feature>
<evidence type="ECO:0000256" key="7">
    <source>
        <dbReference type="RuleBase" id="RU003971"/>
    </source>
</evidence>
<protein>
    <recommendedName>
        <fullName evidence="14">Caspase Dronc</fullName>
    </recommendedName>
</protein>
<keyword evidence="3" id="KW-0053">Apoptosis</keyword>
<dbReference type="Pfam" id="PF00656">
    <property type="entry name" value="Peptidase_C14"/>
    <property type="match status" value="1"/>
</dbReference>
<dbReference type="EMBL" id="OU893342">
    <property type="protein sequence ID" value="CAG9783449.1"/>
    <property type="molecule type" value="Genomic_DNA"/>
</dbReference>
<keyword evidence="5" id="KW-0788">Thiol protease</keyword>
<keyword evidence="13" id="KW-1185">Reference proteome</keyword>
<reference evidence="12" key="1">
    <citation type="submission" date="2021-12" db="EMBL/GenBank/DDBJ databases">
        <authorList>
            <person name="King R."/>
        </authorList>
    </citation>
    <scope>NUCLEOTIDE SEQUENCE</scope>
</reference>
<feature type="compositionally biased region" description="Low complexity" evidence="8">
    <location>
        <begin position="345"/>
        <end position="369"/>
    </location>
</feature>
<comment type="similarity">
    <text evidence="1 7">Belongs to the peptidase C14A family.</text>
</comment>
<dbReference type="PANTHER" id="PTHR47901:SF8">
    <property type="entry name" value="CASPASE-3"/>
    <property type="match status" value="1"/>
</dbReference>
<dbReference type="GO" id="GO:0006915">
    <property type="term" value="P:apoptotic process"/>
    <property type="evidence" value="ECO:0007669"/>
    <property type="project" value="UniProtKB-KW"/>
</dbReference>
<dbReference type="GO" id="GO:0004197">
    <property type="term" value="F:cysteine-type endopeptidase activity"/>
    <property type="evidence" value="ECO:0007669"/>
    <property type="project" value="InterPro"/>
</dbReference>
<evidence type="ECO:0000256" key="2">
    <source>
        <dbReference type="ARBA" id="ARBA00022670"/>
    </source>
</evidence>
<dbReference type="PROSITE" id="PS50207">
    <property type="entry name" value="CASPASE_P10"/>
    <property type="match status" value="1"/>
</dbReference>
<keyword evidence="6" id="KW-0865">Zymogen</keyword>
<dbReference type="OrthoDB" id="6097640at2759"/>
<name>A0A9N9WAH2_9NEOP</name>
<accession>A0A9N9WAH2</accession>
<dbReference type="AlphaFoldDB" id="A0A9N9WAH2"/>
<dbReference type="PRINTS" id="PR00376">
    <property type="entry name" value="IL1BCENZYME"/>
</dbReference>
<keyword evidence="2" id="KW-0645">Protease</keyword>
<dbReference type="SUPFAM" id="SSF47986">
    <property type="entry name" value="DEATH domain"/>
    <property type="match status" value="1"/>
</dbReference>
<dbReference type="CDD" id="cd01671">
    <property type="entry name" value="CARD"/>
    <property type="match status" value="1"/>
</dbReference>
<evidence type="ECO:0000259" key="9">
    <source>
        <dbReference type="PROSITE" id="PS50207"/>
    </source>
</evidence>
<organism evidence="12 13">
    <name type="scientific">Diatraea saccharalis</name>
    <name type="common">sugarcane borer</name>
    <dbReference type="NCBI Taxonomy" id="40085"/>
    <lineage>
        <taxon>Eukaryota</taxon>
        <taxon>Metazoa</taxon>
        <taxon>Ecdysozoa</taxon>
        <taxon>Arthropoda</taxon>
        <taxon>Hexapoda</taxon>
        <taxon>Insecta</taxon>
        <taxon>Pterygota</taxon>
        <taxon>Neoptera</taxon>
        <taxon>Endopterygota</taxon>
        <taxon>Lepidoptera</taxon>
        <taxon>Glossata</taxon>
        <taxon>Ditrysia</taxon>
        <taxon>Pyraloidea</taxon>
        <taxon>Crambidae</taxon>
        <taxon>Crambinae</taxon>
        <taxon>Diatraea</taxon>
    </lineage>
</organism>
<dbReference type="InterPro" id="IPR011029">
    <property type="entry name" value="DEATH-like_dom_sf"/>
</dbReference>
<dbReference type="SMART" id="SM00115">
    <property type="entry name" value="CASc"/>
    <property type="match status" value="1"/>
</dbReference>
<dbReference type="PROSITE" id="PS50209">
    <property type="entry name" value="CARD"/>
    <property type="match status" value="1"/>
</dbReference>
<proteinExistence type="inferred from homology"/>
<dbReference type="InterPro" id="IPR002398">
    <property type="entry name" value="Pept_C14"/>
</dbReference>
<feature type="domain" description="Caspase family p20" evidence="10">
    <location>
        <begin position="197"/>
        <end position="324"/>
    </location>
</feature>
<dbReference type="InterPro" id="IPR029030">
    <property type="entry name" value="Caspase-like_dom_sf"/>
</dbReference>
<dbReference type="Proteomes" id="UP001153714">
    <property type="component" value="Chromosome 11"/>
</dbReference>
<dbReference type="InterPro" id="IPR011600">
    <property type="entry name" value="Pept_C14_caspase"/>
</dbReference>
<evidence type="ECO:0000256" key="6">
    <source>
        <dbReference type="ARBA" id="ARBA00023145"/>
    </source>
</evidence>
<evidence type="ECO:0000256" key="8">
    <source>
        <dbReference type="SAM" id="MobiDB-lite"/>
    </source>
</evidence>
<dbReference type="PROSITE" id="PS50208">
    <property type="entry name" value="CASPASE_P20"/>
    <property type="match status" value="1"/>
</dbReference>
<feature type="region of interest" description="Disordered" evidence="8">
    <location>
        <begin position="339"/>
        <end position="369"/>
    </location>
</feature>
<dbReference type="GO" id="GO:0042981">
    <property type="term" value="P:regulation of apoptotic process"/>
    <property type="evidence" value="ECO:0007669"/>
    <property type="project" value="InterPro"/>
</dbReference>
<dbReference type="Pfam" id="PF00619">
    <property type="entry name" value="CARD"/>
    <property type="match status" value="1"/>
</dbReference>
<dbReference type="Gene3D" id="1.10.533.10">
    <property type="entry name" value="Death Domain, Fas"/>
    <property type="match status" value="1"/>
</dbReference>
<evidence type="ECO:0000256" key="1">
    <source>
        <dbReference type="ARBA" id="ARBA00010134"/>
    </source>
</evidence>
<feature type="domain" description="CARD" evidence="11">
    <location>
        <begin position="1"/>
        <end position="78"/>
    </location>
</feature>
<dbReference type="SMART" id="SM00114">
    <property type="entry name" value="CARD"/>
    <property type="match status" value="1"/>
</dbReference>
<feature type="domain" description="Caspase family p10" evidence="9">
    <location>
        <begin position="379"/>
        <end position="435"/>
    </location>
</feature>
<dbReference type="InterPro" id="IPR001315">
    <property type="entry name" value="CARD"/>
</dbReference>
<evidence type="ECO:0000313" key="13">
    <source>
        <dbReference type="Proteomes" id="UP001153714"/>
    </source>
</evidence>
<sequence length="460" mass="52114">MEDIHRRAIQSNFVSLVEQTDLDLMVTALYEKGVFSGEMIEKYKDTRLSVRDRKRQMYMAVMLRGPDAFRHLTDSLQEAGYWNLARDLDPDSSLHFRGHHFNPSKYISRPQPQPLSNGENSFISIRMKDKKADIETQKNAIDENGPLLISNSQEGADSQECEPDDNVPHFNVIKSTKFIEDEGTEFKLYKTRGPRNKRGVLLAFSYIKFQQGVDEHRSGADVDAKKLKYLFSELGFKVFSYLNLTKEKTQDTLKLLNQVLAGAECAFIVVSSHGYQRGGASDVEFRCHDGQLMGIYEFLEYFNNERLPALIGIPKVFIFQLCRGLLELPVLPAGGAGDGTHRDGTAGARAGAEGGDLPPAPAASLQPPHLRQPPARLYSDMLIAHSTLPGYVSRRDIRDGSWYIQTLCSVFAEHAHEYNVNELFTLVDIRLRKQFHVQTSAVEYWGFNKRLYLHPGLYET</sequence>
<evidence type="ECO:0000313" key="12">
    <source>
        <dbReference type="EMBL" id="CAG9783449.1"/>
    </source>
</evidence>
<keyword evidence="4" id="KW-0378">Hydrolase</keyword>
<reference evidence="12" key="2">
    <citation type="submission" date="2022-10" db="EMBL/GenBank/DDBJ databases">
        <authorList>
            <consortium name="ENA_rothamsted_submissions"/>
            <consortium name="culmorum"/>
            <person name="King R."/>
        </authorList>
    </citation>
    <scope>NUCLEOTIDE SEQUENCE</scope>
</reference>
<evidence type="ECO:0000259" key="10">
    <source>
        <dbReference type="PROSITE" id="PS50208"/>
    </source>
</evidence>
<dbReference type="SUPFAM" id="SSF52129">
    <property type="entry name" value="Caspase-like"/>
    <property type="match status" value="1"/>
</dbReference>
<dbReference type="InterPro" id="IPR001309">
    <property type="entry name" value="Pept_C14_p20"/>
</dbReference>
<evidence type="ECO:0008006" key="14">
    <source>
        <dbReference type="Google" id="ProtNLM"/>
    </source>
</evidence>
<evidence type="ECO:0000259" key="11">
    <source>
        <dbReference type="PROSITE" id="PS50209"/>
    </source>
</evidence>